<feature type="transmembrane region" description="Helical" evidence="6">
    <location>
        <begin position="187"/>
        <end position="205"/>
    </location>
</feature>
<comment type="subcellular location">
    <subcellularLocation>
        <location evidence="1">Cell membrane</location>
        <topology evidence="1">Multi-pass membrane protein</topology>
    </subcellularLocation>
</comment>
<keyword evidence="4 6" id="KW-1133">Transmembrane helix</keyword>
<protein>
    <submittedName>
        <fullName evidence="7">Polysaccharide biosynthesis protein</fullName>
    </submittedName>
</protein>
<dbReference type="InterPro" id="IPR002797">
    <property type="entry name" value="Polysacc_synth"/>
</dbReference>
<organism evidence="7 8">
    <name type="scientific">Bifidobacterium pseudolongum subsp. globosum</name>
    <dbReference type="NCBI Taxonomy" id="1690"/>
    <lineage>
        <taxon>Bacteria</taxon>
        <taxon>Bacillati</taxon>
        <taxon>Actinomycetota</taxon>
        <taxon>Actinomycetes</taxon>
        <taxon>Bifidobacteriales</taxon>
        <taxon>Bifidobacteriaceae</taxon>
        <taxon>Bifidobacterium</taxon>
    </lineage>
</organism>
<feature type="transmembrane region" description="Helical" evidence="6">
    <location>
        <begin position="246"/>
        <end position="265"/>
    </location>
</feature>
<name>A0A2N3QZH7_9BIFI</name>
<feature type="transmembrane region" description="Helical" evidence="6">
    <location>
        <begin position="313"/>
        <end position="334"/>
    </location>
</feature>
<gene>
    <name evidence="7" type="ORF">CQR56_0095</name>
</gene>
<dbReference type="EMBL" id="PCHB01000001">
    <property type="protein sequence ID" value="PKU98767.1"/>
    <property type="molecule type" value="Genomic_DNA"/>
</dbReference>
<dbReference type="InterPro" id="IPR050833">
    <property type="entry name" value="Poly_Biosynth_Transport"/>
</dbReference>
<feature type="transmembrane region" description="Helical" evidence="6">
    <location>
        <begin position="47"/>
        <end position="66"/>
    </location>
</feature>
<feature type="transmembrane region" description="Helical" evidence="6">
    <location>
        <begin position="402"/>
        <end position="421"/>
    </location>
</feature>
<evidence type="ECO:0000256" key="1">
    <source>
        <dbReference type="ARBA" id="ARBA00004651"/>
    </source>
</evidence>
<feature type="transmembrane region" description="Helical" evidence="6">
    <location>
        <begin position="340"/>
        <end position="356"/>
    </location>
</feature>
<dbReference type="Proteomes" id="UP000233783">
    <property type="component" value="Unassembled WGS sequence"/>
</dbReference>
<comment type="caution">
    <text evidence="7">The sequence shown here is derived from an EMBL/GenBank/DDBJ whole genome shotgun (WGS) entry which is preliminary data.</text>
</comment>
<keyword evidence="2" id="KW-1003">Cell membrane</keyword>
<evidence type="ECO:0000256" key="4">
    <source>
        <dbReference type="ARBA" id="ARBA00022989"/>
    </source>
</evidence>
<feature type="transmembrane region" description="Helical" evidence="6">
    <location>
        <begin position="127"/>
        <end position="150"/>
    </location>
</feature>
<feature type="transmembrane region" description="Helical" evidence="6">
    <location>
        <begin position="162"/>
        <end position="181"/>
    </location>
</feature>
<feature type="transmembrane region" description="Helical" evidence="6">
    <location>
        <begin position="437"/>
        <end position="457"/>
    </location>
</feature>
<evidence type="ECO:0000256" key="3">
    <source>
        <dbReference type="ARBA" id="ARBA00022692"/>
    </source>
</evidence>
<feature type="transmembrane region" description="Helical" evidence="6">
    <location>
        <begin position="12"/>
        <end position="35"/>
    </location>
</feature>
<dbReference type="AlphaFoldDB" id="A0A2N3QZH7"/>
<evidence type="ECO:0000256" key="6">
    <source>
        <dbReference type="SAM" id="Phobius"/>
    </source>
</evidence>
<feature type="transmembrane region" description="Helical" evidence="6">
    <location>
        <begin position="87"/>
        <end position="107"/>
    </location>
</feature>
<dbReference type="RefSeq" id="WP_257467794.1">
    <property type="nucleotide sequence ID" value="NZ_PCHB01000001.1"/>
</dbReference>
<proteinExistence type="predicted"/>
<dbReference type="Pfam" id="PF01943">
    <property type="entry name" value="Polysacc_synt"/>
    <property type="match status" value="1"/>
</dbReference>
<keyword evidence="3 6" id="KW-0812">Transmembrane</keyword>
<dbReference type="PANTHER" id="PTHR30250:SF26">
    <property type="entry name" value="PSMA PROTEIN"/>
    <property type="match status" value="1"/>
</dbReference>
<keyword evidence="5 6" id="KW-0472">Membrane</keyword>
<evidence type="ECO:0000313" key="7">
    <source>
        <dbReference type="EMBL" id="PKU98767.1"/>
    </source>
</evidence>
<accession>A0A2N3QZH7</accession>
<feature type="transmembrane region" description="Helical" evidence="6">
    <location>
        <begin position="463"/>
        <end position="484"/>
    </location>
</feature>
<evidence type="ECO:0000313" key="8">
    <source>
        <dbReference type="Proteomes" id="UP000233783"/>
    </source>
</evidence>
<feature type="transmembrane region" description="Helical" evidence="6">
    <location>
        <begin position="376"/>
        <end position="396"/>
    </location>
</feature>
<reference evidence="7 8" key="1">
    <citation type="submission" date="2017-10" db="EMBL/GenBank/DDBJ databases">
        <title>Bifidobacterium genomics.</title>
        <authorList>
            <person name="Lugli G.A."/>
            <person name="Milani C."/>
            <person name="Mancabelli L."/>
        </authorList>
    </citation>
    <scope>NUCLEOTIDE SEQUENCE [LARGE SCALE GENOMIC DNA]</scope>
    <source>
        <strain evidence="7 8">1744B</strain>
    </source>
</reference>
<sequence length="502" mass="57070">MVNQRKAGVLLGYVNIFAKNIVNLMYTPLLLYFLGQNDYGIFQMTNSVVFALTLLSAGFSGSYVRFYMKHKTRNEREQIKKLNGMYMLFYIGICIICVIIGIFLVIYARELFHRGLSHSEIGLARTLMSIMVVNIAVTFLSVPFTAYISANEQFVFQQTRGLATTLAQPVCAVITLLLGWGAVGVSVAILFINIVLLLWNAWYALNRLRMRFTFRSLDKAMFKAVAIFSFWIFLNEITNMVNNQVPNFLLGALAGASVVTTYAIASQIRNLFFSLSTIMSSVFVPKINQIVATSDNNRELVQLMTRLGRYQMMIFWFIFGGFVLAGQFFVDIWAGEKNRMAYWLAVAMTLPLMVPLTQNVGIEIQRAKNRHKARSVIYVGTAVLDCVISIALIPMLGYWATAIGYIVSMILGTCIFMNWYYHTHIGLDMVYFWREQAPIIVASVLILAVCILGRTFLPIHNMFMFIVWIVVYTIVYAAVFYLTILKPSEKALVTNQLRRFSK</sequence>
<dbReference type="PANTHER" id="PTHR30250">
    <property type="entry name" value="PST FAMILY PREDICTED COLANIC ACID TRANSPORTER"/>
    <property type="match status" value="1"/>
</dbReference>
<evidence type="ECO:0000256" key="2">
    <source>
        <dbReference type="ARBA" id="ARBA00022475"/>
    </source>
</evidence>
<evidence type="ECO:0000256" key="5">
    <source>
        <dbReference type="ARBA" id="ARBA00023136"/>
    </source>
</evidence>
<dbReference type="GO" id="GO:0005886">
    <property type="term" value="C:plasma membrane"/>
    <property type="evidence" value="ECO:0007669"/>
    <property type="project" value="UniProtKB-SubCell"/>
</dbReference>
<feature type="transmembrane region" description="Helical" evidence="6">
    <location>
        <begin position="217"/>
        <end position="234"/>
    </location>
</feature>